<gene>
    <name evidence="1" type="ORF">EYF80_055672</name>
</gene>
<sequence>MTSSLQTSSLQLTRTPHRAAQLEVEADKRVATGFGCMLGRIPRLGTTRRDVQVPHRIGFKRPRIQSDTKRLAEEPEHTGCRSLFSSSSFTSASLASTEEQEQPDGDGSIGDTLLFSYARPLVAVSFCPHLTDEAPQLGRRVLTATRVGFKRLSMLRTSRDHIGTPEARQLMWILLLSLEA</sequence>
<evidence type="ECO:0000313" key="2">
    <source>
        <dbReference type="Proteomes" id="UP000314294"/>
    </source>
</evidence>
<protein>
    <submittedName>
        <fullName evidence="1">Uncharacterized protein</fullName>
    </submittedName>
</protein>
<name>A0A4Z2EZG9_9TELE</name>
<dbReference type="AlphaFoldDB" id="A0A4Z2EZG9"/>
<reference evidence="1 2" key="1">
    <citation type="submission" date="2019-03" db="EMBL/GenBank/DDBJ databases">
        <title>First draft genome of Liparis tanakae, snailfish: a comprehensive survey of snailfish specific genes.</title>
        <authorList>
            <person name="Kim W."/>
            <person name="Song I."/>
            <person name="Jeong J.-H."/>
            <person name="Kim D."/>
            <person name="Kim S."/>
            <person name="Ryu S."/>
            <person name="Song J.Y."/>
            <person name="Lee S.K."/>
        </authorList>
    </citation>
    <scope>NUCLEOTIDE SEQUENCE [LARGE SCALE GENOMIC DNA]</scope>
    <source>
        <tissue evidence="1">Muscle</tissue>
    </source>
</reference>
<comment type="caution">
    <text evidence="1">The sequence shown here is derived from an EMBL/GenBank/DDBJ whole genome shotgun (WGS) entry which is preliminary data.</text>
</comment>
<dbReference type="Proteomes" id="UP000314294">
    <property type="component" value="Unassembled WGS sequence"/>
</dbReference>
<evidence type="ECO:0000313" key="1">
    <source>
        <dbReference type="EMBL" id="TNN34168.1"/>
    </source>
</evidence>
<accession>A0A4Z2EZG9</accession>
<organism evidence="1 2">
    <name type="scientific">Liparis tanakae</name>
    <name type="common">Tanaka's snailfish</name>
    <dbReference type="NCBI Taxonomy" id="230148"/>
    <lineage>
        <taxon>Eukaryota</taxon>
        <taxon>Metazoa</taxon>
        <taxon>Chordata</taxon>
        <taxon>Craniata</taxon>
        <taxon>Vertebrata</taxon>
        <taxon>Euteleostomi</taxon>
        <taxon>Actinopterygii</taxon>
        <taxon>Neopterygii</taxon>
        <taxon>Teleostei</taxon>
        <taxon>Neoteleostei</taxon>
        <taxon>Acanthomorphata</taxon>
        <taxon>Eupercaria</taxon>
        <taxon>Perciformes</taxon>
        <taxon>Cottioidei</taxon>
        <taxon>Cottales</taxon>
        <taxon>Liparidae</taxon>
        <taxon>Liparis</taxon>
    </lineage>
</organism>
<proteinExistence type="predicted"/>
<keyword evidence="2" id="KW-1185">Reference proteome</keyword>
<dbReference type="EMBL" id="SRLO01002028">
    <property type="protein sequence ID" value="TNN34168.1"/>
    <property type="molecule type" value="Genomic_DNA"/>
</dbReference>